<dbReference type="SMART" id="SM00063">
    <property type="entry name" value="FRI"/>
    <property type="match status" value="1"/>
</dbReference>
<evidence type="ECO:0000256" key="11">
    <source>
        <dbReference type="SAM" id="Phobius"/>
    </source>
</evidence>
<dbReference type="SMART" id="SM01330">
    <property type="entry name" value="Frizzled"/>
    <property type="match status" value="1"/>
</dbReference>
<evidence type="ECO:0000256" key="2">
    <source>
        <dbReference type="ARBA" id="ARBA00008077"/>
    </source>
</evidence>
<dbReference type="Proteomes" id="UP001158576">
    <property type="component" value="Chromosome 1"/>
</dbReference>
<evidence type="ECO:0000256" key="4">
    <source>
        <dbReference type="ARBA" id="ARBA00022692"/>
    </source>
</evidence>
<dbReference type="InterPro" id="IPR036790">
    <property type="entry name" value="Frizzled_dom_sf"/>
</dbReference>
<sequence>MRLTLIFLQTSFAAFCTKGTHKQCGSNFAAYSSSFWPNLLGQWSSTEVDVTFGHFYPLRQMECSPLLDLFLCSSLSPACVDSDLSGTLPYLVPVPPCRELCELVTSSCASLITEFDIQWPAEFSCDRLPRISEAQCIPPHDSSKPLPFQLSWTSTEINEENSQEADEHSRFCPAEQITENLEISYAGIAGCTGPCEPKETTETETKLVRLVVGIVAAAGAISSCFCVVCFFVDKKRFQYPEKPAVYFAICYSAICLFILLGIVSPSGIGCSKNRLENLATGEVLEQKGLVNGIDKNFCTLIFMAKFYFTGAALCWWLILMISWALAAILKWSSESISQIGPFFHLFSWTFPAILTSTALYHRLVTGDAYLNSCALSTSTFANWVLLFFPTVGFFFTGSAIFMAGLYALRKDLAPKSKSALVVHRIILFTIFFMLPKSAFLLVKFYEADHKAVWEMAVLEGSNSSGIAFILLEKLLPLLPAFAPLVWAANRKSLERWGSSTASSVLTNSSFVGKSASENSDSQSVKSRKKAESIVSSREDESLLGRIPSVPDNLLV</sequence>
<protein>
    <submittedName>
        <fullName evidence="15">Oidioi.mRNA.OKI2018_I69.chr1.g1223.t1.cds</fullName>
    </submittedName>
</protein>
<proteinExistence type="inferred from homology"/>
<keyword evidence="7 9" id="KW-1015">Disulfide bond</keyword>
<evidence type="ECO:0000256" key="8">
    <source>
        <dbReference type="ARBA" id="ARBA00023170"/>
    </source>
</evidence>
<evidence type="ECO:0000256" key="9">
    <source>
        <dbReference type="PROSITE-ProRule" id="PRU00090"/>
    </source>
</evidence>
<dbReference type="InterPro" id="IPR017981">
    <property type="entry name" value="GPCR_2-like_7TM"/>
</dbReference>
<name>A0ABN7SRI8_OIKDI</name>
<evidence type="ECO:0000256" key="7">
    <source>
        <dbReference type="ARBA" id="ARBA00023157"/>
    </source>
</evidence>
<evidence type="ECO:0000313" key="16">
    <source>
        <dbReference type="Proteomes" id="UP001158576"/>
    </source>
</evidence>
<keyword evidence="3" id="KW-0217">Developmental protein</keyword>
<dbReference type="PROSITE" id="PS50038">
    <property type="entry name" value="FZ"/>
    <property type="match status" value="1"/>
</dbReference>
<dbReference type="SUPFAM" id="SSF63501">
    <property type="entry name" value="Frizzled cysteine-rich domain"/>
    <property type="match status" value="1"/>
</dbReference>
<organism evidence="15 16">
    <name type="scientific">Oikopleura dioica</name>
    <name type="common">Tunicate</name>
    <dbReference type="NCBI Taxonomy" id="34765"/>
    <lineage>
        <taxon>Eukaryota</taxon>
        <taxon>Metazoa</taxon>
        <taxon>Chordata</taxon>
        <taxon>Tunicata</taxon>
        <taxon>Appendicularia</taxon>
        <taxon>Copelata</taxon>
        <taxon>Oikopleuridae</taxon>
        <taxon>Oikopleura</taxon>
    </lineage>
</organism>
<accession>A0ABN7SRI8</accession>
<feature type="transmembrane region" description="Helical" evidence="11">
    <location>
        <begin position="420"/>
        <end position="445"/>
    </location>
</feature>
<feature type="domain" description="G-protein coupled receptors family 2 profile 2" evidence="14">
    <location>
        <begin position="206"/>
        <end position="476"/>
    </location>
</feature>
<dbReference type="EMBL" id="OU015566">
    <property type="protein sequence ID" value="CAG5104377.1"/>
    <property type="molecule type" value="Genomic_DNA"/>
</dbReference>
<dbReference type="PANTHER" id="PTHR11309:SF47">
    <property type="entry name" value="FRIZZLED"/>
    <property type="match status" value="1"/>
</dbReference>
<dbReference type="Pfam" id="PF01534">
    <property type="entry name" value="Frizzled"/>
    <property type="match status" value="1"/>
</dbReference>
<evidence type="ECO:0000256" key="3">
    <source>
        <dbReference type="ARBA" id="ARBA00022473"/>
    </source>
</evidence>
<evidence type="ECO:0000256" key="6">
    <source>
        <dbReference type="ARBA" id="ARBA00023136"/>
    </source>
</evidence>
<dbReference type="InterPro" id="IPR000539">
    <property type="entry name" value="Frizzled/Smoothened_7TM"/>
</dbReference>
<feature type="transmembrane region" description="Helical" evidence="11">
    <location>
        <begin position="465"/>
        <end position="488"/>
    </location>
</feature>
<dbReference type="Gene3D" id="1.20.1070.10">
    <property type="entry name" value="Rhodopsin 7-helix transmembrane proteins"/>
    <property type="match status" value="1"/>
</dbReference>
<feature type="region of interest" description="Disordered" evidence="10">
    <location>
        <begin position="512"/>
        <end position="540"/>
    </location>
</feature>
<dbReference type="Gene3D" id="1.10.2000.10">
    <property type="entry name" value="Frizzled cysteine-rich domain"/>
    <property type="match status" value="1"/>
</dbReference>
<dbReference type="CDD" id="cd07066">
    <property type="entry name" value="CRD_FZ"/>
    <property type="match status" value="1"/>
</dbReference>
<evidence type="ECO:0000313" key="15">
    <source>
        <dbReference type="EMBL" id="CAG5104377.1"/>
    </source>
</evidence>
<evidence type="ECO:0000259" key="14">
    <source>
        <dbReference type="PROSITE" id="PS50261"/>
    </source>
</evidence>
<keyword evidence="4 11" id="KW-0812">Transmembrane</keyword>
<comment type="similarity">
    <text evidence="2">Belongs to the G-protein coupled receptor Fz/Smo family.</text>
</comment>
<reference evidence="15 16" key="1">
    <citation type="submission" date="2021-04" db="EMBL/GenBank/DDBJ databases">
        <authorList>
            <person name="Bliznina A."/>
        </authorList>
    </citation>
    <scope>NUCLEOTIDE SEQUENCE [LARGE SCALE GENOMIC DNA]</scope>
</reference>
<dbReference type="PRINTS" id="PR00489">
    <property type="entry name" value="FRIZZLED"/>
</dbReference>
<evidence type="ECO:0000259" key="13">
    <source>
        <dbReference type="PROSITE" id="PS50038"/>
    </source>
</evidence>
<dbReference type="Pfam" id="PF01392">
    <property type="entry name" value="Fz"/>
    <property type="match status" value="1"/>
</dbReference>
<gene>
    <name evidence="15" type="ORF">OKIOD_LOCUS9988</name>
</gene>
<keyword evidence="12" id="KW-0732">Signal</keyword>
<keyword evidence="5 11" id="KW-1133">Transmembrane helix</keyword>
<dbReference type="PANTHER" id="PTHR11309">
    <property type="entry name" value="FRIZZLED"/>
    <property type="match status" value="1"/>
</dbReference>
<feature type="transmembrane region" description="Helical" evidence="11">
    <location>
        <begin position="207"/>
        <end position="232"/>
    </location>
</feature>
<feature type="disulfide bond" evidence="9">
    <location>
        <begin position="101"/>
        <end position="125"/>
    </location>
</feature>
<evidence type="ECO:0000256" key="12">
    <source>
        <dbReference type="SAM" id="SignalP"/>
    </source>
</evidence>
<feature type="compositionally biased region" description="Polar residues" evidence="10">
    <location>
        <begin position="515"/>
        <end position="524"/>
    </location>
</feature>
<keyword evidence="16" id="KW-1185">Reference proteome</keyword>
<feature type="transmembrane region" description="Helical" evidence="11">
    <location>
        <begin position="306"/>
        <end position="329"/>
    </location>
</feature>
<feature type="signal peptide" evidence="12">
    <location>
        <begin position="1"/>
        <end position="19"/>
    </location>
</feature>
<evidence type="ECO:0000256" key="10">
    <source>
        <dbReference type="SAM" id="MobiDB-lite"/>
    </source>
</evidence>
<dbReference type="InterPro" id="IPR020067">
    <property type="entry name" value="Frizzled_dom"/>
</dbReference>
<feature type="transmembrane region" description="Helical" evidence="11">
    <location>
        <begin position="244"/>
        <end position="263"/>
    </location>
</feature>
<evidence type="ECO:0000256" key="1">
    <source>
        <dbReference type="ARBA" id="ARBA00004141"/>
    </source>
</evidence>
<comment type="subcellular location">
    <subcellularLocation>
        <location evidence="1">Membrane</location>
        <topology evidence="1">Multi-pass membrane protein</topology>
    </subcellularLocation>
</comment>
<evidence type="ECO:0000256" key="5">
    <source>
        <dbReference type="ARBA" id="ARBA00022989"/>
    </source>
</evidence>
<keyword evidence="8" id="KW-0675">Receptor</keyword>
<feature type="chain" id="PRO_5046261014" evidence="12">
    <location>
        <begin position="20"/>
        <end position="555"/>
    </location>
</feature>
<feature type="transmembrane region" description="Helical" evidence="11">
    <location>
        <begin position="341"/>
        <end position="360"/>
    </location>
</feature>
<feature type="domain" description="FZ" evidence="13">
    <location>
        <begin position="11"/>
        <end position="139"/>
    </location>
</feature>
<dbReference type="PROSITE" id="PS50261">
    <property type="entry name" value="G_PROTEIN_RECEP_F2_4"/>
    <property type="match status" value="1"/>
</dbReference>
<comment type="caution">
    <text evidence="9">Lacks conserved residue(s) required for the propagation of feature annotation.</text>
</comment>
<dbReference type="InterPro" id="IPR015526">
    <property type="entry name" value="Frizzled/SFRP"/>
</dbReference>
<feature type="transmembrane region" description="Helical" evidence="11">
    <location>
        <begin position="380"/>
        <end position="408"/>
    </location>
</feature>
<keyword evidence="6 11" id="KW-0472">Membrane</keyword>